<dbReference type="STRING" id="52694.ACWI_31110"/>
<proteinExistence type="predicted"/>
<organism evidence="1 2">
    <name type="scientific">Acetobacterium wieringae</name>
    <dbReference type="NCBI Taxonomy" id="52694"/>
    <lineage>
        <taxon>Bacteria</taxon>
        <taxon>Bacillati</taxon>
        <taxon>Bacillota</taxon>
        <taxon>Clostridia</taxon>
        <taxon>Eubacteriales</taxon>
        <taxon>Eubacteriaceae</taxon>
        <taxon>Acetobacterium</taxon>
    </lineage>
</organism>
<comment type="caution">
    <text evidence="1">The sequence shown here is derived from an EMBL/GenBank/DDBJ whole genome shotgun (WGS) entry which is preliminary data.</text>
</comment>
<reference evidence="1 2" key="1">
    <citation type="submission" date="2015-09" db="EMBL/GenBank/DDBJ databases">
        <title>Genome sequence of Acetobacterium wieringae DSM 1911.</title>
        <authorList>
            <person name="Poehlein A."/>
            <person name="Bengelsdorf F.R."/>
            <person name="Schiel-Bengelsdorf B."/>
            <person name="Duerre P."/>
            <person name="Daniel R."/>
        </authorList>
    </citation>
    <scope>NUCLEOTIDE SEQUENCE [LARGE SCALE GENOMIC DNA]</scope>
    <source>
        <strain evidence="1 2">DSM 1911</strain>
    </source>
</reference>
<dbReference type="AlphaFoldDB" id="A0A1F2PDY8"/>
<protein>
    <recommendedName>
        <fullName evidence="3">DUF1848 domain-containing protein</fullName>
    </recommendedName>
</protein>
<dbReference type="Pfam" id="PF08902">
    <property type="entry name" value="DUF1848"/>
    <property type="match status" value="1"/>
</dbReference>
<evidence type="ECO:0000313" key="1">
    <source>
        <dbReference type="EMBL" id="OFV69463.1"/>
    </source>
</evidence>
<gene>
    <name evidence="1" type="ORF">ACWI_31110</name>
</gene>
<accession>A0A1F2PDY8</accession>
<sequence length="309" mass="35056">MILNTGNRTDIPAFYSEWFYNRIRAGFVLVRNPYYPQQVIQYRLTPEVVDCLAFCTKNPAPMLNRWSEISDFKQFWFVTITPYGRDTEPHVPDKAQVIEAFKRLSEAVGIEAVGWRYDPIFISEKYSLDFHRDSFERMASSLKSYTDHCVISFIDLYQKTRRNFRGVRAVTTVERAAIGQDFATIASQNGMILRTCCEGADLAPYGVDCSGCMTQTVLERAIGINLKVPKKRYTSREGCDCLLGSDIGVYNSCGHGCRYCYANHDDQTVKHNMANHDPQSPFLIGNAMAGDMIKAAKQVSYVDGQLSFL</sequence>
<name>A0A1F2PDY8_9FIRM</name>
<dbReference type="OrthoDB" id="9771212at2"/>
<dbReference type="InterPro" id="IPR014998">
    <property type="entry name" value="DUF1848"/>
</dbReference>
<dbReference type="RefSeq" id="WP_070372363.1">
    <property type="nucleotide sequence ID" value="NZ_JBCFAW010000001.1"/>
</dbReference>
<dbReference type="EMBL" id="LKEU01000040">
    <property type="protein sequence ID" value="OFV69463.1"/>
    <property type="molecule type" value="Genomic_DNA"/>
</dbReference>
<evidence type="ECO:0000313" key="2">
    <source>
        <dbReference type="Proteomes" id="UP000176244"/>
    </source>
</evidence>
<evidence type="ECO:0008006" key="3">
    <source>
        <dbReference type="Google" id="ProtNLM"/>
    </source>
</evidence>
<dbReference type="Proteomes" id="UP000176244">
    <property type="component" value="Unassembled WGS sequence"/>
</dbReference>